<accession>A0A1M3KXT6</accession>
<dbReference type="PANTHER" id="PTHR31689:SF0">
    <property type="entry name" value="DIAMINOPIMELATE EPIMERASE"/>
    <property type="match status" value="1"/>
</dbReference>
<gene>
    <name evidence="10" type="ORF">BGO89_11915</name>
</gene>
<comment type="catalytic activity">
    <reaction evidence="7">
        <text>(2S,6S)-2,6-diaminopimelate = meso-2,6-diaminopimelate</text>
        <dbReference type="Rhea" id="RHEA:15393"/>
        <dbReference type="ChEBI" id="CHEBI:57609"/>
        <dbReference type="ChEBI" id="CHEBI:57791"/>
        <dbReference type="EC" id="5.1.1.7"/>
    </reaction>
</comment>
<evidence type="ECO:0000256" key="1">
    <source>
        <dbReference type="ARBA" id="ARBA00005196"/>
    </source>
</evidence>
<evidence type="ECO:0000313" key="11">
    <source>
        <dbReference type="Proteomes" id="UP000184233"/>
    </source>
</evidence>
<keyword evidence="4" id="KW-0028">Amino-acid biosynthesis</keyword>
<organism evidence="10 11">
    <name type="scientific">Candidatus Kapaibacterium thiocyanatum</name>
    <dbReference type="NCBI Taxonomy" id="1895771"/>
    <lineage>
        <taxon>Bacteria</taxon>
        <taxon>Pseudomonadati</taxon>
        <taxon>Candidatus Kapaibacteriota</taxon>
        <taxon>Candidatus Kapaibacteriia</taxon>
        <taxon>Candidatus Kapaibacteriales</taxon>
        <taxon>Candidatus Kapaibacteriaceae</taxon>
        <taxon>Candidatus Kapaibacterium</taxon>
    </lineage>
</organism>
<dbReference type="NCBIfam" id="TIGR00652">
    <property type="entry name" value="DapF"/>
    <property type="match status" value="1"/>
</dbReference>
<dbReference type="InterPro" id="IPR001653">
    <property type="entry name" value="DAP_epimerase_DapF"/>
</dbReference>
<dbReference type="Pfam" id="PF01678">
    <property type="entry name" value="DAP_epimerase"/>
    <property type="match status" value="1"/>
</dbReference>
<evidence type="ECO:0000256" key="7">
    <source>
        <dbReference type="ARBA" id="ARBA00051712"/>
    </source>
</evidence>
<dbReference type="GO" id="GO:0008837">
    <property type="term" value="F:diaminopimelate epimerase activity"/>
    <property type="evidence" value="ECO:0007669"/>
    <property type="project" value="UniProtKB-UniRule"/>
</dbReference>
<dbReference type="EMBL" id="MKVH01000024">
    <property type="protein sequence ID" value="OJX57195.1"/>
    <property type="molecule type" value="Genomic_DNA"/>
</dbReference>
<dbReference type="InterPro" id="IPR018510">
    <property type="entry name" value="DAP_epimerase_AS"/>
</dbReference>
<comment type="caution">
    <text evidence="10">The sequence shown here is derived from an EMBL/GenBank/DDBJ whole genome shotgun (WGS) entry which is preliminary data.</text>
</comment>
<evidence type="ECO:0000256" key="5">
    <source>
        <dbReference type="ARBA" id="ARBA00023154"/>
    </source>
</evidence>
<sequence>MTIHHMSGAGNRFVVIDNRVEHLDLTRLHALAPALCDRRHLHLPPAEGLLVLQDVMPGGFNGEFLNPDGSHGAMCGNGGRCIVRFALDNGAETNADDVIDFTLSGEGYSATLSGNDMVTLEFPAPKEVRQLAPGELHGISVPSVYVNVNSDHIVLYGPDLGIAFEHLRTSDLDTIALPFRHHPAFARGVNVNVYAVDEDGTIHVRTFERGVEAETGACGTGALSTTIAAWLSERSSPTARVIPPSRRPLFVTIHEDHGDIRSLDLTGDAIYDHAPTLHH</sequence>
<evidence type="ECO:0000313" key="10">
    <source>
        <dbReference type="EMBL" id="OJX57195.1"/>
    </source>
</evidence>
<comment type="similarity">
    <text evidence="2">Belongs to the diaminopimelate epimerase family.</text>
</comment>
<keyword evidence="5" id="KW-0457">Lysine biosynthesis</keyword>
<comment type="pathway">
    <text evidence="1">Amino-acid biosynthesis; L-lysine biosynthesis via DAP pathway; DL-2,6-diaminopimelate from LL-2,6-diaminopimelate: step 1/1.</text>
</comment>
<evidence type="ECO:0000256" key="2">
    <source>
        <dbReference type="ARBA" id="ARBA00010219"/>
    </source>
</evidence>
<proteinExistence type="inferred from homology"/>
<evidence type="ECO:0000256" key="9">
    <source>
        <dbReference type="PROSITE-ProRule" id="PRU10125"/>
    </source>
</evidence>
<evidence type="ECO:0000256" key="6">
    <source>
        <dbReference type="ARBA" id="ARBA00023235"/>
    </source>
</evidence>
<dbReference type="EC" id="5.1.1.7" evidence="3 8"/>
<dbReference type="Proteomes" id="UP000184233">
    <property type="component" value="Unassembled WGS sequence"/>
</dbReference>
<feature type="active site" evidence="9">
    <location>
        <position position="75"/>
    </location>
</feature>
<dbReference type="GO" id="GO:0009089">
    <property type="term" value="P:lysine biosynthetic process via diaminopimelate"/>
    <property type="evidence" value="ECO:0007669"/>
    <property type="project" value="UniProtKB-UniRule"/>
</dbReference>
<protein>
    <recommendedName>
        <fullName evidence="3 8">Diaminopimelate epimerase</fullName>
        <ecNumber evidence="3 8">5.1.1.7</ecNumber>
    </recommendedName>
</protein>
<dbReference type="PANTHER" id="PTHR31689">
    <property type="entry name" value="DIAMINOPIMELATE EPIMERASE, CHLOROPLASTIC"/>
    <property type="match status" value="1"/>
</dbReference>
<name>A0A1M3KXT6_9BACT</name>
<dbReference type="UniPathway" id="UPA00034">
    <property type="reaction ID" value="UER00025"/>
</dbReference>
<reference evidence="10 11" key="1">
    <citation type="submission" date="2016-09" db="EMBL/GenBank/DDBJ databases">
        <title>Genome-resolved meta-omics ties microbial dynamics to process performance in biotechnology for thiocyanate degradation.</title>
        <authorList>
            <person name="Kantor R.S."/>
            <person name="Huddy R.J."/>
            <person name="Iyer R."/>
            <person name="Thomas B.C."/>
            <person name="Brown C.T."/>
            <person name="Anantharaman K."/>
            <person name="Tringe S."/>
            <person name="Hettich R.L."/>
            <person name="Harrison S.T."/>
            <person name="Banfield J.F."/>
        </authorList>
    </citation>
    <scope>NUCLEOTIDE SEQUENCE [LARGE SCALE GENOMIC DNA]</scope>
    <source>
        <strain evidence="10">59-99</strain>
    </source>
</reference>
<keyword evidence="6" id="KW-0413">Isomerase</keyword>
<dbReference type="AlphaFoldDB" id="A0A1M3KXT6"/>
<dbReference type="GO" id="GO:0005829">
    <property type="term" value="C:cytosol"/>
    <property type="evidence" value="ECO:0007669"/>
    <property type="project" value="TreeGrafter"/>
</dbReference>
<dbReference type="PROSITE" id="PS01326">
    <property type="entry name" value="DAP_EPIMERASE"/>
    <property type="match status" value="1"/>
</dbReference>
<evidence type="ECO:0000256" key="3">
    <source>
        <dbReference type="ARBA" id="ARBA00013080"/>
    </source>
</evidence>
<dbReference type="Gene3D" id="3.10.310.10">
    <property type="entry name" value="Diaminopimelate Epimerase, Chain A, domain 1"/>
    <property type="match status" value="2"/>
</dbReference>
<dbReference type="STRING" id="1895771.BGO89_11915"/>
<dbReference type="SUPFAM" id="SSF54506">
    <property type="entry name" value="Diaminopimelate epimerase-like"/>
    <property type="match status" value="2"/>
</dbReference>
<evidence type="ECO:0000256" key="8">
    <source>
        <dbReference type="NCBIfam" id="TIGR00652"/>
    </source>
</evidence>
<evidence type="ECO:0000256" key="4">
    <source>
        <dbReference type="ARBA" id="ARBA00022605"/>
    </source>
</evidence>